<accession>A0A423SMI5</accession>
<keyword evidence="5 8" id="KW-0472">Membrane</keyword>
<feature type="transmembrane region" description="Helical" evidence="8">
    <location>
        <begin position="174"/>
        <end position="195"/>
    </location>
</feature>
<feature type="binding site" evidence="6">
    <location>
        <position position="277"/>
    </location>
    <ligand>
        <name>Zn(2+)</name>
        <dbReference type="ChEBI" id="CHEBI:29105"/>
    </ligand>
</feature>
<dbReference type="EMBL" id="QCYY01003088">
    <property type="protein sequence ID" value="ROT65410.1"/>
    <property type="molecule type" value="Genomic_DNA"/>
</dbReference>
<dbReference type="GO" id="GO:0038023">
    <property type="term" value="F:signaling receptor activity"/>
    <property type="evidence" value="ECO:0007669"/>
    <property type="project" value="TreeGrafter"/>
</dbReference>
<dbReference type="Proteomes" id="UP000283509">
    <property type="component" value="Unassembled WGS sequence"/>
</dbReference>
<keyword evidence="6" id="KW-0479">Metal-binding</keyword>
<dbReference type="AlphaFoldDB" id="A0A423SMI5"/>
<dbReference type="PANTHER" id="PTHR20855:SF143">
    <property type="entry name" value="MEMBRANE PROGESTIN RECEPTOR EPSILON"/>
    <property type="match status" value="1"/>
</dbReference>
<evidence type="ECO:0000256" key="5">
    <source>
        <dbReference type="ARBA" id="ARBA00023136"/>
    </source>
</evidence>
<feature type="transmembrane region" description="Helical" evidence="8">
    <location>
        <begin position="316"/>
        <end position="339"/>
    </location>
</feature>
<reference evidence="9 10" key="1">
    <citation type="submission" date="2018-04" db="EMBL/GenBank/DDBJ databases">
        <authorList>
            <person name="Zhang X."/>
            <person name="Yuan J."/>
            <person name="Li F."/>
            <person name="Xiang J."/>
        </authorList>
    </citation>
    <scope>NUCLEOTIDE SEQUENCE [LARGE SCALE GENOMIC DNA]</scope>
    <source>
        <tissue evidence="9">Muscle</tissue>
    </source>
</reference>
<evidence type="ECO:0000256" key="6">
    <source>
        <dbReference type="PIRSR" id="PIRSR604254-1"/>
    </source>
</evidence>
<feature type="transmembrane region" description="Helical" evidence="8">
    <location>
        <begin position="207"/>
        <end position="234"/>
    </location>
</feature>
<keyword evidence="3 8" id="KW-0812">Transmembrane</keyword>
<keyword evidence="10" id="KW-1185">Reference proteome</keyword>
<evidence type="ECO:0000256" key="2">
    <source>
        <dbReference type="ARBA" id="ARBA00007018"/>
    </source>
</evidence>
<feature type="transmembrane region" description="Helical" evidence="8">
    <location>
        <begin position="103"/>
        <end position="124"/>
    </location>
</feature>
<comment type="caution">
    <text evidence="9">The sequence shown here is derived from an EMBL/GenBank/DDBJ whole genome shotgun (WGS) entry which is preliminary data.</text>
</comment>
<sequence>MVMFSCLSYMSGRLQEVREALKGLQDIAWPRTYSVHEVPEPFREPGIITGYRSDSCSLLQAIASVFTLNNEAMNVWTHFVPALYFAWLTTSFSTSMDLFGDPFLLPFTCYMVSACGYMLISSFAHTFSCVSLLARYVCFFFDYIGISMYSWGAALLCFNYSFPLHLMGGWASHIFLPLAAVNTVAATFCSCLSRFCEAKGIRTLLRLGAFAVPAVWIGLMLVQWIFTCFLYSGVCKETTLSLHFGHIFFLILGATFYGSHLPECMSPGSFDTMGHSHNLFHICVVISTYYEMLAGLENLQYRRDILESLHWSPSPAWVTLVTPALVTLNAVTVMVFTYFMHRKLNSASYSSSRDSGAKMLNGHAKCA</sequence>
<dbReference type="InterPro" id="IPR004254">
    <property type="entry name" value="AdipoR/HlyIII-related"/>
</dbReference>
<gene>
    <name evidence="9" type="ORF">C7M84_016623</name>
</gene>
<feature type="binding site" evidence="6">
    <location>
        <position position="125"/>
    </location>
    <ligand>
        <name>Zn(2+)</name>
        <dbReference type="ChEBI" id="CHEBI:29105"/>
    </ligand>
</feature>
<feature type="transmembrane region" description="Helical" evidence="8">
    <location>
        <begin position="136"/>
        <end position="162"/>
    </location>
</feature>
<comment type="similarity">
    <text evidence="2">Belongs to the ADIPOR family.</text>
</comment>
<feature type="binding site" evidence="6">
    <location>
        <position position="281"/>
    </location>
    <ligand>
        <name>Zn(2+)</name>
        <dbReference type="ChEBI" id="CHEBI:29105"/>
    </ligand>
</feature>
<evidence type="ECO:0000313" key="10">
    <source>
        <dbReference type="Proteomes" id="UP000283509"/>
    </source>
</evidence>
<feature type="transmembrane region" description="Helical" evidence="8">
    <location>
        <begin position="279"/>
        <end position="296"/>
    </location>
</feature>
<feature type="region of interest" description="Disordered" evidence="7">
    <location>
        <begin position="348"/>
        <end position="367"/>
    </location>
</feature>
<keyword evidence="9" id="KW-0675">Receptor</keyword>
<dbReference type="PANTHER" id="PTHR20855">
    <property type="entry name" value="ADIPOR/PROGESTIN RECEPTOR-RELATED"/>
    <property type="match status" value="1"/>
</dbReference>
<keyword evidence="6" id="KW-0862">Zinc</keyword>
<proteinExistence type="inferred from homology"/>
<name>A0A423SMI5_PENVA</name>
<feature type="transmembrane region" description="Helical" evidence="8">
    <location>
        <begin position="240"/>
        <end position="258"/>
    </location>
</feature>
<organism evidence="9 10">
    <name type="scientific">Penaeus vannamei</name>
    <name type="common">Whiteleg shrimp</name>
    <name type="synonym">Litopenaeus vannamei</name>
    <dbReference type="NCBI Taxonomy" id="6689"/>
    <lineage>
        <taxon>Eukaryota</taxon>
        <taxon>Metazoa</taxon>
        <taxon>Ecdysozoa</taxon>
        <taxon>Arthropoda</taxon>
        <taxon>Crustacea</taxon>
        <taxon>Multicrustacea</taxon>
        <taxon>Malacostraca</taxon>
        <taxon>Eumalacostraca</taxon>
        <taxon>Eucarida</taxon>
        <taxon>Decapoda</taxon>
        <taxon>Dendrobranchiata</taxon>
        <taxon>Penaeoidea</taxon>
        <taxon>Penaeidae</taxon>
        <taxon>Penaeus</taxon>
    </lineage>
</organism>
<evidence type="ECO:0000256" key="8">
    <source>
        <dbReference type="SAM" id="Phobius"/>
    </source>
</evidence>
<evidence type="ECO:0000256" key="3">
    <source>
        <dbReference type="ARBA" id="ARBA00022692"/>
    </source>
</evidence>
<protein>
    <submittedName>
        <fullName evidence="9">Putative membrane progestin receptor gamma-B-like</fullName>
    </submittedName>
</protein>
<keyword evidence="4 8" id="KW-1133">Transmembrane helix</keyword>
<dbReference type="Pfam" id="PF03006">
    <property type="entry name" value="HlyIII"/>
    <property type="match status" value="1"/>
</dbReference>
<reference evidence="9 10" key="2">
    <citation type="submission" date="2019-01" db="EMBL/GenBank/DDBJ databases">
        <title>The decoding of complex shrimp genome reveals the adaptation for benthos swimmer, frequently molting mechanism and breeding impact on genome.</title>
        <authorList>
            <person name="Sun Y."/>
            <person name="Gao Y."/>
            <person name="Yu Y."/>
        </authorList>
    </citation>
    <scope>NUCLEOTIDE SEQUENCE [LARGE SCALE GENOMIC DNA]</scope>
    <source>
        <tissue evidence="9">Muscle</tissue>
    </source>
</reference>
<evidence type="ECO:0000313" key="9">
    <source>
        <dbReference type="EMBL" id="ROT65410.1"/>
    </source>
</evidence>
<dbReference type="GO" id="GO:0046872">
    <property type="term" value="F:metal ion binding"/>
    <property type="evidence" value="ECO:0007669"/>
    <property type="project" value="UniProtKB-KW"/>
</dbReference>
<evidence type="ECO:0000256" key="4">
    <source>
        <dbReference type="ARBA" id="ARBA00022989"/>
    </source>
</evidence>
<evidence type="ECO:0000256" key="7">
    <source>
        <dbReference type="SAM" id="MobiDB-lite"/>
    </source>
</evidence>
<evidence type="ECO:0000256" key="1">
    <source>
        <dbReference type="ARBA" id="ARBA00004141"/>
    </source>
</evidence>
<comment type="subcellular location">
    <subcellularLocation>
        <location evidence="1">Membrane</location>
        <topology evidence="1">Multi-pass membrane protein</topology>
    </subcellularLocation>
</comment>
<dbReference type="GO" id="GO:0016020">
    <property type="term" value="C:membrane"/>
    <property type="evidence" value="ECO:0007669"/>
    <property type="project" value="UniProtKB-SubCell"/>
</dbReference>
<dbReference type="OrthoDB" id="529367at2759"/>